<reference evidence="2" key="1">
    <citation type="submission" date="2020-05" db="EMBL/GenBank/DDBJ databases">
        <title>Phylogenomic resolution of chytrid fungi.</title>
        <authorList>
            <person name="Stajich J.E."/>
            <person name="Amses K."/>
            <person name="Simmons R."/>
            <person name="Seto K."/>
            <person name="Myers J."/>
            <person name="Bonds A."/>
            <person name="Quandt C.A."/>
            <person name="Barry K."/>
            <person name="Liu P."/>
            <person name="Grigoriev I."/>
            <person name="Longcore J.E."/>
            <person name="James T.Y."/>
        </authorList>
    </citation>
    <scope>NUCLEOTIDE SEQUENCE</scope>
    <source>
        <strain evidence="2">JEL0513</strain>
    </source>
</reference>
<dbReference type="AlphaFoldDB" id="A0AAD5SNY6"/>
<evidence type="ECO:0000256" key="1">
    <source>
        <dbReference type="SAM" id="MobiDB-lite"/>
    </source>
</evidence>
<evidence type="ECO:0000313" key="3">
    <source>
        <dbReference type="Proteomes" id="UP001211907"/>
    </source>
</evidence>
<feature type="non-terminal residue" evidence="2">
    <location>
        <position position="257"/>
    </location>
</feature>
<accession>A0AAD5SNY6</accession>
<feature type="compositionally biased region" description="Polar residues" evidence="1">
    <location>
        <begin position="240"/>
        <end position="250"/>
    </location>
</feature>
<proteinExistence type="predicted"/>
<organism evidence="2 3">
    <name type="scientific">Physocladia obscura</name>
    <dbReference type="NCBI Taxonomy" id="109957"/>
    <lineage>
        <taxon>Eukaryota</taxon>
        <taxon>Fungi</taxon>
        <taxon>Fungi incertae sedis</taxon>
        <taxon>Chytridiomycota</taxon>
        <taxon>Chytridiomycota incertae sedis</taxon>
        <taxon>Chytridiomycetes</taxon>
        <taxon>Chytridiales</taxon>
        <taxon>Chytriomycetaceae</taxon>
        <taxon>Physocladia</taxon>
    </lineage>
</organism>
<dbReference type="EMBL" id="JADGJH010004242">
    <property type="protein sequence ID" value="KAJ3086594.1"/>
    <property type="molecule type" value="Genomic_DNA"/>
</dbReference>
<comment type="caution">
    <text evidence="2">The sequence shown here is derived from an EMBL/GenBank/DDBJ whole genome shotgun (WGS) entry which is preliminary data.</text>
</comment>
<name>A0AAD5SNY6_9FUNG</name>
<sequence length="257" mass="28015">MKFFKKSEKSVSLNSCVVWLALTAVHSYNAVPRRGPGSTTSEGHLRNEFWAPVLSNCFKLDGLKFLSVWELEHLIPGNAGKGSSKCDFAAATLDAGGIPVPFFIVEFEVGGFATHKDTVVCSSEAVFELGQLIGKLNVTKAELGELQIFMGLVNDTKITIDVITAEYDLESDMIFYVRHPAVASFDLSNADTNILETLNLLVFIQTVVIPKGKDIQTLLNCRSGPSSISNLLPKLPPMASKSSQSKTMFTPLNKRAK</sequence>
<gene>
    <name evidence="2" type="ORF">HK100_008652</name>
</gene>
<protein>
    <submittedName>
        <fullName evidence="2">Uncharacterized protein</fullName>
    </submittedName>
</protein>
<feature type="region of interest" description="Disordered" evidence="1">
    <location>
        <begin position="236"/>
        <end position="257"/>
    </location>
</feature>
<evidence type="ECO:0000313" key="2">
    <source>
        <dbReference type="EMBL" id="KAJ3086594.1"/>
    </source>
</evidence>
<dbReference type="Proteomes" id="UP001211907">
    <property type="component" value="Unassembled WGS sequence"/>
</dbReference>
<keyword evidence="3" id="KW-1185">Reference proteome</keyword>